<name>B3QN49_CHLP8</name>
<dbReference type="HOGENOM" id="CLU_560040_0_0_10"/>
<dbReference type="AlphaFoldDB" id="B3QN49"/>
<evidence type="ECO:0000313" key="2">
    <source>
        <dbReference type="Proteomes" id="UP000008811"/>
    </source>
</evidence>
<protein>
    <submittedName>
        <fullName evidence="1">Uncharacterized protein</fullName>
    </submittedName>
</protein>
<dbReference type="Proteomes" id="UP000008811">
    <property type="component" value="Chromosome"/>
</dbReference>
<keyword evidence="2" id="KW-1185">Reference proteome</keyword>
<evidence type="ECO:0000313" key="1">
    <source>
        <dbReference type="EMBL" id="ACF11352.1"/>
    </source>
</evidence>
<sequence length="531" mass="60442">MLWRFKETIWVQDELKKRFTIQSIFGKNCDPVQVAPIELLVGAKLHPDNGLDCARQKYPPEFQYCPFCQAKLISLEEEPCNLWLPPYGDGTGLKIMQGPDVSHHPHTIKDVCISKDHQAKLFPLPGRDGIFAFCSLKLGAKQRMLLALQRDLGLLWVYRNHEEKRWSRIPASVGKDSLPGWSWSMATDKAESGLCLPTDDGPLWVTFDWPSNSIQVSRNVGRSIGGPIRIAEYIFAPVEKDGCFAMAYKKEGESEWLDCPSVSDRVEVMTQLTQRADQQAYLGIPYLHAAKKTAYWSCRGGYVSVIVDEFSSSVQWKFRAWETDEYPATALIELGPPYRTNGLKGGFWQLCKDKDKEVRDGEIYKIIKIDGDEVVDSQKIEFGEFVTTGRSSFSWVDDYWNDINGLNTNTRPQEELRYPLLQFGENGMVLLAKVDQWAGRDALGAFSEHFYKTDLPVSTRVRLVLEGAGVPERPLFAEELSGSVKTEKGSSFRISLAHLPEIRAFIYNKMLYVHFPENNHCFSWPIEITEK</sequence>
<dbReference type="STRING" id="517417.Cpar_0942"/>
<gene>
    <name evidence="1" type="ordered locus">Cpar_0942</name>
</gene>
<organism evidence="1 2">
    <name type="scientific">Chlorobaculum parvum (strain DSM 263 / NCIMB 8327)</name>
    <name type="common">Chlorobium vibrioforme subsp. thiosulfatophilum</name>
    <dbReference type="NCBI Taxonomy" id="517417"/>
    <lineage>
        <taxon>Bacteria</taxon>
        <taxon>Pseudomonadati</taxon>
        <taxon>Chlorobiota</taxon>
        <taxon>Chlorobiia</taxon>
        <taxon>Chlorobiales</taxon>
        <taxon>Chlorobiaceae</taxon>
        <taxon>Chlorobaculum</taxon>
    </lineage>
</organism>
<proteinExistence type="predicted"/>
<accession>B3QN49</accession>
<dbReference type="EMBL" id="CP001099">
    <property type="protein sequence ID" value="ACF11352.1"/>
    <property type="molecule type" value="Genomic_DNA"/>
</dbReference>
<reference evidence="1" key="1">
    <citation type="submission" date="2008-06" db="EMBL/GenBank/DDBJ databases">
        <title>Complete sequence of Chlorobaculum parvum NCIB 8327.</title>
        <authorList>
            <consortium name="US DOE Joint Genome Institute"/>
            <person name="Lucas S."/>
            <person name="Copeland A."/>
            <person name="Lapidus A."/>
            <person name="Glavina del Rio T."/>
            <person name="Dalin E."/>
            <person name="Tice H."/>
            <person name="Bruce D."/>
            <person name="Goodwin L."/>
            <person name="Pitluck S."/>
            <person name="Schmutz J."/>
            <person name="Larimer F."/>
            <person name="Land M."/>
            <person name="Hauser L."/>
            <person name="Kyrpides N."/>
            <person name="Mikhailova N."/>
            <person name="Zhao F."/>
            <person name="Li T."/>
            <person name="Liu Z."/>
            <person name="Overmann J."/>
            <person name="Bryant D.A."/>
            <person name="Richardson P."/>
        </authorList>
    </citation>
    <scope>NUCLEOTIDE SEQUENCE [LARGE SCALE GENOMIC DNA]</scope>
    <source>
        <strain evidence="1">NCIB 8327</strain>
    </source>
</reference>
<dbReference type="KEGG" id="cpc:Cpar_0942"/>